<feature type="domain" description="Major facilitator superfamily (MFS) profile" evidence="12">
    <location>
        <begin position="1"/>
        <end position="181"/>
    </location>
</feature>
<comment type="catalytic activity">
    <reaction evidence="10">
        <text>aldehydo-D-galacturonate(out) + H(+)(out) = aldehydo-D-galacturonate(in) + H(+)(in)</text>
        <dbReference type="Rhea" id="RHEA:29295"/>
        <dbReference type="ChEBI" id="CHEBI:12952"/>
        <dbReference type="ChEBI" id="CHEBI:15378"/>
    </reaction>
</comment>
<feature type="transmembrane region" description="Helical" evidence="11">
    <location>
        <begin position="124"/>
        <end position="149"/>
    </location>
</feature>
<keyword evidence="8 11" id="KW-0472">Membrane</keyword>
<evidence type="ECO:0000259" key="12">
    <source>
        <dbReference type="PROSITE" id="PS50850"/>
    </source>
</evidence>
<evidence type="ECO:0000256" key="3">
    <source>
        <dbReference type="ARBA" id="ARBA00022475"/>
    </source>
</evidence>
<dbReference type="GO" id="GO:0005886">
    <property type="term" value="C:plasma membrane"/>
    <property type="evidence" value="ECO:0007669"/>
    <property type="project" value="UniProtKB-SubCell"/>
</dbReference>
<dbReference type="InterPro" id="IPR020846">
    <property type="entry name" value="MFS_dom"/>
</dbReference>
<protein>
    <submittedName>
        <fullName evidence="13">MFS transporter</fullName>
    </submittedName>
</protein>
<dbReference type="AlphaFoldDB" id="A0A7X2MM55"/>
<dbReference type="GO" id="GO:0015134">
    <property type="term" value="F:hexuronate transmembrane transporter activity"/>
    <property type="evidence" value="ECO:0007669"/>
    <property type="project" value="TreeGrafter"/>
</dbReference>
<dbReference type="EMBL" id="WKLC01000424">
    <property type="protein sequence ID" value="MSE15671.1"/>
    <property type="molecule type" value="Genomic_DNA"/>
</dbReference>
<evidence type="ECO:0000256" key="9">
    <source>
        <dbReference type="ARBA" id="ARBA00038514"/>
    </source>
</evidence>
<evidence type="ECO:0000313" key="14">
    <source>
        <dbReference type="Proteomes" id="UP000461948"/>
    </source>
</evidence>
<dbReference type="Pfam" id="PF07690">
    <property type="entry name" value="MFS_1"/>
    <property type="match status" value="1"/>
</dbReference>
<evidence type="ECO:0000256" key="2">
    <source>
        <dbReference type="ARBA" id="ARBA00022448"/>
    </source>
</evidence>
<evidence type="ECO:0000256" key="6">
    <source>
        <dbReference type="ARBA" id="ARBA00022729"/>
    </source>
</evidence>
<gene>
    <name evidence="13" type="ORF">GKC49_11255</name>
</gene>
<evidence type="ECO:0000256" key="8">
    <source>
        <dbReference type="ARBA" id="ARBA00023136"/>
    </source>
</evidence>
<comment type="caution">
    <text evidence="13">The sequence shown here is derived from an EMBL/GenBank/DDBJ whole genome shotgun (WGS) entry which is preliminary data.</text>
</comment>
<dbReference type="PANTHER" id="PTHR11662">
    <property type="entry name" value="SOLUTE CARRIER FAMILY 17"/>
    <property type="match status" value="1"/>
</dbReference>
<feature type="transmembrane region" description="Helical" evidence="11">
    <location>
        <begin position="155"/>
        <end position="175"/>
    </location>
</feature>
<keyword evidence="2" id="KW-0813">Transport</keyword>
<evidence type="ECO:0000256" key="10">
    <source>
        <dbReference type="ARBA" id="ARBA00052849"/>
    </source>
</evidence>
<evidence type="ECO:0000256" key="5">
    <source>
        <dbReference type="ARBA" id="ARBA00022692"/>
    </source>
</evidence>
<sequence>MIGLVTLGTVLGYLTRNTIAVAAPTLMSELHITTQQYSYIIAAYSACYTLMQPVAGYVLDLLGTKVGYAVFAIMWAIFCAATAMAGSWGGLALARGAVGAAEAAMIPAGLKASSEWFPAKERSVAVGYFNVGSSIGAMLAPPLVVWAIVAHSWQMAFIMTGVLSMAWALSWLVFYKHPKQQ</sequence>
<dbReference type="InterPro" id="IPR011701">
    <property type="entry name" value="MFS"/>
</dbReference>
<evidence type="ECO:0000313" key="13">
    <source>
        <dbReference type="EMBL" id="MSE15671.1"/>
    </source>
</evidence>
<evidence type="ECO:0000256" key="11">
    <source>
        <dbReference type="SAM" id="Phobius"/>
    </source>
</evidence>
<keyword evidence="4" id="KW-0997">Cell inner membrane</keyword>
<keyword evidence="6" id="KW-0732">Signal</keyword>
<dbReference type="SUPFAM" id="SSF103473">
    <property type="entry name" value="MFS general substrate transporter"/>
    <property type="match status" value="1"/>
</dbReference>
<dbReference type="PROSITE" id="PS50850">
    <property type="entry name" value="MFS"/>
    <property type="match status" value="1"/>
</dbReference>
<evidence type="ECO:0000256" key="1">
    <source>
        <dbReference type="ARBA" id="ARBA00004429"/>
    </source>
</evidence>
<keyword evidence="3" id="KW-1003">Cell membrane</keyword>
<evidence type="ECO:0000256" key="7">
    <source>
        <dbReference type="ARBA" id="ARBA00022989"/>
    </source>
</evidence>
<dbReference type="PANTHER" id="PTHR11662:SF285">
    <property type="entry name" value="HEXURONATE TRANSPORTER"/>
    <property type="match status" value="1"/>
</dbReference>
<comment type="similarity">
    <text evidence="9">Belongs to the major facilitator superfamily. Phthalate permease family.</text>
</comment>
<keyword evidence="7 11" id="KW-1133">Transmembrane helix</keyword>
<evidence type="ECO:0000256" key="4">
    <source>
        <dbReference type="ARBA" id="ARBA00022519"/>
    </source>
</evidence>
<dbReference type="InterPro" id="IPR036259">
    <property type="entry name" value="MFS_trans_sf"/>
</dbReference>
<dbReference type="FunFam" id="1.20.1250.20:FF:000036">
    <property type="entry name" value="Hexuronate transporter"/>
    <property type="match status" value="1"/>
</dbReference>
<feature type="non-terminal residue" evidence="13">
    <location>
        <position position="181"/>
    </location>
</feature>
<dbReference type="Proteomes" id="UP000461948">
    <property type="component" value="Unassembled WGS sequence"/>
</dbReference>
<comment type="subcellular location">
    <subcellularLocation>
        <location evidence="1">Cell inner membrane</location>
        <topology evidence="1">Multi-pass membrane protein</topology>
    </subcellularLocation>
</comment>
<accession>A0A7X2MM55</accession>
<dbReference type="InterPro" id="IPR050382">
    <property type="entry name" value="MFS_Na/Anion_cotransporter"/>
</dbReference>
<name>A0A7X2MM55_ENTAG</name>
<proteinExistence type="inferred from homology"/>
<feature type="transmembrane region" description="Helical" evidence="11">
    <location>
        <begin position="66"/>
        <end position="86"/>
    </location>
</feature>
<reference evidence="13 14" key="1">
    <citation type="submission" date="2019-11" db="EMBL/GenBank/DDBJ databases">
        <title>Draft Genome Sequence of Plant Growth-Promoting Rhizosphere-Associated Bacteria.</title>
        <authorList>
            <person name="Vasilyev I.Y."/>
            <person name="Radchenko V."/>
            <person name="Ilnitskaya E.V."/>
        </authorList>
    </citation>
    <scope>NUCLEOTIDE SEQUENCE [LARGE SCALE GENOMIC DNA]</scope>
    <source>
        <strain evidence="13 14">VRA_MhP_f</strain>
    </source>
</reference>
<organism evidence="13 14">
    <name type="scientific">Enterobacter agglomerans</name>
    <name type="common">Erwinia herbicola</name>
    <name type="synonym">Pantoea agglomerans</name>
    <dbReference type="NCBI Taxonomy" id="549"/>
    <lineage>
        <taxon>Bacteria</taxon>
        <taxon>Pseudomonadati</taxon>
        <taxon>Pseudomonadota</taxon>
        <taxon>Gammaproteobacteria</taxon>
        <taxon>Enterobacterales</taxon>
        <taxon>Erwiniaceae</taxon>
        <taxon>Pantoea</taxon>
        <taxon>Pantoea agglomerans group</taxon>
    </lineage>
</organism>
<keyword evidence="5 11" id="KW-0812">Transmembrane</keyword>
<dbReference type="Gene3D" id="1.20.1250.20">
    <property type="entry name" value="MFS general substrate transporter like domains"/>
    <property type="match status" value="1"/>
</dbReference>
<feature type="transmembrane region" description="Helical" evidence="11">
    <location>
        <begin position="38"/>
        <end position="59"/>
    </location>
</feature>